<dbReference type="GO" id="GO:0003677">
    <property type="term" value="F:DNA binding"/>
    <property type="evidence" value="ECO:0007669"/>
    <property type="project" value="UniProtKB-KW"/>
</dbReference>
<dbReference type="InterPro" id="IPR050613">
    <property type="entry name" value="Sec_Metabolite_Reg"/>
</dbReference>
<dbReference type="SMART" id="SM00066">
    <property type="entry name" value="GAL4"/>
    <property type="match status" value="2"/>
</dbReference>
<dbReference type="GO" id="GO:0000981">
    <property type="term" value="F:DNA-binding transcription factor activity, RNA polymerase II-specific"/>
    <property type="evidence" value="ECO:0007669"/>
    <property type="project" value="InterPro"/>
</dbReference>
<evidence type="ECO:0000259" key="7">
    <source>
        <dbReference type="PROSITE" id="PS50048"/>
    </source>
</evidence>
<evidence type="ECO:0000256" key="2">
    <source>
        <dbReference type="ARBA" id="ARBA00022723"/>
    </source>
</evidence>
<evidence type="ECO:0000256" key="4">
    <source>
        <dbReference type="ARBA" id="ARBA00023125"/>
    </source>
</evidence>
<evidence type="ECO:0000256" key="3">
    <source>
        <dbReference type="ARBA" id="ARBA00023015"/>
    </source>
</evidence>
<dbReference type="SMART" id="SM00906">
    <property type="entry name" value="Fungal_trans"/>
    <property type="match status" value="1"/>
</dbReference>
<keyword evidence="9" id="KW-1185">Reference proteome</keyword>
<accession>B0Y832</accession>
<dbReference type="PROSITE" id="PS50048">
    <property type="entry name" value="ZN2_CY6_FUNGAL_2"/>
    <property type="match status" value="2"/>
</dbReference>
<keyword evidence="4" id="KW-0238">DNA-binding</keyword>
<dbReference type="GO" id="GO:0006351">
    <property type="term" value="P:DNA-templated transcription"/>
    <property type="evidence" value="ECO:0007669"/>
    <property type="project" value="InterPro"/>
</dbReference>
<dbReference type="PhylomeDB" id="B0Y832"/>
<dbReference type="Pfam" id="PF00172">
    <property type="entry name" value="Zn_clus"/>
    <property type="match status" value="2"/>
</dbReference>
<dbReference type="PANTHER" id="PTHR31001">
    <property type="entry name" value="UNCHARACTERIZED TRANSCRIPTIONAL REGULATORY PROTEIN"/>
    <property type="match status" value="1"/>
</dbReference>
<reference evidence="8 9" key="1">
    <citation type="journal article" date="2008" name="PLoS Genet.">
        <title>Genomic islands in the pathogenic filamentous fungus Aspergillus fumigatus.</title>
        <authorList>
            <person name="Fedorova N.D."/>
            <person name="Khaldi N."/>
            <person name="Joardar V.S."/>
            <person name="Maiti R."/>
            <person name="Amedeo P."/>
            <person name="Anderson M.J."/>
            <person name="Crabtree J."/>
            <person name="Silva J.C."/>
            <person name="Badger J.H."/>
            <person name="Albarraq A."/>
            <person name="Angiuoli S."/>
            <person name="Bussey H."/>
            <person name="Bowyer P."/>
            <person name="Cotty P.J."/>
            <person name="Dyer P.S."/>
            <person name="Egan A."/>
            <person name="Galens K."/>
            <person name="Fraser-Liggett C.M."/>
            <person name="Haas B.J."/>
            <person name="Inman J.M."/>
            <person name="Kent R."/>
            <person name="Lemieux S."/>
            <person name="Malavazi I."/>
            <person name="Orvis J."/>
            <person name="Roemer T."/>
            <person name="Ronning C.M."/>
            <person name="Sundaram J.P."/>
            <person name="Sutton G."/>
            <person name="Turner G."/>
            <person name="Venter J.C."/>
            <person name="White O.R."/>
            <person name="Whitty B.R."/>
            <person name="Youngman P."/>
            <person name="Wolfe K.H."/>
            <person name="Goldman G.H."/>
            <person name="Wortman J.R."/>
            <person name="Jiang B."/>
            <person name="Denning D.W."/>
            <person name="Nierman W.C."/>
        </authorList>
    </citation>
    <scope>NUCLEOTIDE SEQUENCE [LARGE SCALE GENOMIC DNA]</scope>
    <source>
        <strain evidence="9">CBS 144.89 / FGSC A1163 / CEA10</strain>
    </source>
</reference>
<dbReference type="GO" id="GO:0008270">
    <property type="term" value="F:zinc ion binding"/>
    <property type="evidence" value="ECO:0007669"/>
    <property type="project" value="InterPro"/>
</dbReference>
<keyword evidence="5" id="KW-0804">Transcription</keyword>
<organism evidence="8 9">
    <name type="scientific">Aspergillus fumigatus (strain CBS 144.89 / FGSC A1163 / CEA10)</name>
    <name type="common">Neosartorya fumigata</name>
    <dbReference type="NCBI Taxonomy" id="451804"/>
    <lineage>
        <taxon>Eukaryota</taxon>
        <taxon>Fungi</taxon>
        <taxon>Dikarya</taxon>
        <taxon>Ascomycota</taxon>
        <taxon>Pezizomycotina</taxon>
        <taxon>Eurotiomycetes</taxon>
        <taxon>Eurotiomycetidae</taxon>
        <taxon>Eurotiales</taxon>
        <taxon>Aspergillaceae</taxon>
        <taxon>Aspergillus</taxon>
        <taxon>Aspergillus subgen. Fumigati</taxon>
    </lineage>
</organism>
<dbReference type="InterPro" id="IPR007219">
    <property type="entry name" value="XnlR_reg_dom"/>
</dbReference>
<dbReference type="SUPFAM" id="SSF57701">
    <property type="entry name" value="Zn2/Cys6 DNA-binding domain"/>
    <property type="match status" value="2"/>
</dbReference>
<feature type="domain" description="Zn(2)-C6 fungal-type" evidence="7">
    <location>
        <begin position="126"/>
        <end position="155"/>
    </location>
</feature>
<comment type="subcellular location">
    <subcellularLocation>
        <location evidence="1">Nucleus</location>
    </subcellularLocation>
</comment>
<dbReference type="PANTHER" id="PTHR31001:SF57">
    <property type="entry name" value="ZN(II)2CYS6 TRANSCRIPTION FACTOR (EUROFUNG)"/>
    <property type="match status" value="1"/>
</dbReference>
<dbReference type="CDD" id="cd12148">
    <property type="entry name" value="fungal_TF_MHR"/>
    <property type="match status" value="1"/>
</dbReference>
<evidence type="ECO:0000256" key="6">
    <source>
        <dbReference type="ARBA" id="ARBA00023242"/>
    </source>
</evidence>
<dbReference type="InterPro" id="IPR036864">
    <property type="entry name" value="Zn2-C6_fun-type_DNA-bd_sf"/>
</dbReference>
<dbReference type="HOGENOM" id="CLU_021747_1_0_1"/>
<keyword evidence="3" id="KW-0805">Transcription regulation</keyword>
<evidence type="ECO:0000256" key="5">
    <source>
        <dbReference type="ARBA" id="ARBA00023163"/>
    </source>
</evidence>
<sequence length="728" mass="80781">MATGTSANRCEVRACQRCRKLKVGCDKAKPACRRCIKAGMRCVVPHAGSNKADRASTNCDKSILTDGLDDSLRNRDEVRLARCHCCPPLTAVQLTGSSISDKNGPFHSPSSYHKLTPHKRNRNPVSCIRCRRLKVRCDRQQPCHSCTKAKAVCAYGRSSGIHRDSDGESFADDSSAAVRFAAWSDRFRTDTHWITLVREVCPVENSLSVHGSGLAPDSHSTHSNRPDILSDLPWGLKKVKSKSALLQRMPTRVVGEKLISMYIDVIEKTHHFLDLPVFQQQLLLFWEHPMEAEDSWLALLFVILYLGQEAHRTVDCGSTDLLLGVSRTEFLEVSQGFLHRTSFVAHPNLDINRTLCLMVVAKQLVRMSCSAMDTSWCLTGLILRIAMSIGLHSAQVDDPRLGKAERQTLDALWTSIVYLNLRQSVLTGMPILLRPRDYTCASPPSINGCPGRALPRLSSEEEPETFHVLFRRAVPLAAQLMDLSHDQARSETYEAIMHYTAETRHLLVHALETLRKSQPTTGEARQAIMLDILFRRLLLSVHRPFAHVEGAPLRYPLSYWTSLDCALAILVHQRDLWGAPAENSPVSRSFARLFWPDFLVAALTLSVYLLRADTPLDPPPSSGYGGMPARATLQDALRSCRDIWQLEKDGNICHSHAFILIDRVVSALEAMGSDSIPALNSADVESTIDAASGGVHQDSIQDRFGVTSHLGKLCPLPRLLGSLCTANC</sequence>
<gene>
    <name evidence="8" type="ORF">AFUB_075930</name>
</gene>
<evidence type="ECO:0000313" key="8">
    <source>
        <dbReference type="EMBL" id="EDP49563.1"/>
    </source>
</evidence>
<dbReference type="PROSITE" id="PS00463">
    <property type="entry name" value="ZN2_CY6_FUNGAL_1"/>
    <property type="match status" value="2"/>
</dbReference>
<dbReference type="InterPro" id="IPR001138">
    <property type="entry name" value="Zn2Cys6_DnaBD"/>
</dbReference>
<evidence type="ECO:0000313" key="9">
    <source>
        <dbReference type="Proteomes" id="UP000001699"/>
    </source>
</evidence>
<proteinExistence type="predicted"/>
<dbReference type="AlphaFoldDB" id="B0Y832"/>
<dbReference type="CDD" id="cd00067">
    <property type="entry name" value="GAL4"/>
    <property type="match status" value="2"/>
</dbReference>
<dbReference type="EMBL" id="DS499599">
    <property type="protein sequence ID" value="EDP49563.1"/>
    <property type="molecule type" value="Genomic_DNA"/>
</dbReference>
<protein>
    <submittedName>
        <fullName evidence="8">C6 transcription factor, putative</fullName>
    </submittedName>
</protein>
<name>B0Y832_ASPFC</name>
<keyword evidence="6" id="KW-0539">Nucleus</keyword>
<dbReference type="Proteomes" id="UP000001699">
    <property type="component" value="Unassembled WGS sequence"/>
</dbReference>
<dbReference type="OrthoDB" id="4337792at2759"/>
<dbReference type="Gene3D" id="4.10.240.10">
    <property type="entry name" value="Zn(2)-C6 fungal-type DNA-binding domain"/>
    <property type="match status" value="2"/>
</dbReference>
<evidence type="ECO:0000256" key="1">
    <source>
        <dbReference type="ARBA" id="ARBA00004123"/>
    </source>
</evidence>
<feature type="domain" description="Zn(2)-C6 fungal-type" evidence="7">
    <location>
        <begin position="14"/>
        <end position="44"/>
    </location>
</feature>
<dbReference type="GO" id="GO:0005634">
    <property type="term" value="C:nucleus"/>
    <property type="evidence" value="ECO:0007669"/>
    <property type="project" value="UniProtKB-SubCell"/>
</dbReference>
<keyword evidence="2" id="KW-0479">Metal-binding</keyword>